<dbReference type="SUPFAM" id="SSF46785">
    <property type="entry name" value="Winged helix' DNA-binding domain"/>
    <property type="match status" value="1"/>
</dbReference>
<dbReference type="NCBIfam" id="NF033788">
    <property type="entry name" value="HTH_metalloreg"/>
    <property type="match status" value="1"/>
</dbReference>
<evidence type="ECO:0000256" key="2">
    <source>
        <dbReference type="ARBA" id="ARBA00023125"/>
    </source>
</evidence>
<evidence type="ECO:0000313" key="6">
    <source>
        <dbReference type="Proteomes" id="UP000199629"/>
    </source>
</evidence>
<dbReference type="InterPro" id="IPR001845">
    <property type="entry name" value="HTH_ArsR_DNA-bd_dom"/>
</dbReference>
<dbReference type="EMBL" id="FMCS01000001">
    <property type="protein sequence ID" value="SCE73293.1"/>
    <property type="molecule type" value="Genomic_DNA"/>
</dbReference>
<dbReference type="PROSITE" id="PS50987">
    <property type="entry name" value="HTH_ARSR_2"/>
    <property type="match status" value="1"/>
</dbReference>
<dbReference type="GO" id="GO:0003700">
    <property type="term" value="F:DNA-binding transcription factor activity"/>
    <property type="evidence" value="ECO:0007669"/>
    <property type="project" value="InterPro"/>
</dbReference>
<dbReference type="GO" id="GO:0003677">
    <property type="term" value="F:DNA binding"/>
    <property type="evidence" value="ECO:0007669"/>
    <property type="project" value="UniProtKB-KW"/>
</dbReference>
<dbReference type="Pfam" id="PF01022">
    <property type="entry name" value="HTH_5"/>
    <property type="match status" value="1"/>
</dbReference>
<dbReference type="RefSeq" id="WP_208602631.1">
    <property type="nucleotide sequence ID" value="NZ_FMCS01000001.1"/>
</dbReference>
<keyword evidence="2" id="KW-0238">DNA-binding</keyword>
<dbReference type="InterPro" id="IPR036390">
    <property type="entry name" value="WH_DNA-bd_sf"/>
</dbReference>
<name>A0A1C4UNJ7_9ACTN</name>
<dbReference type="AlphaFoldDB" id="A0A1C4UNJ7"/>
<dbReference type="InterPro" id="IPR051081">
    <property type="entry name" value="HTH_MetalResp_TranReg"/>
</dbReference>
<proteinExistence type="predicted"/>
<organism evidence="5 6">
    <name type="scientific">Micromonospora chaiyaphumensis</name>
    <dbReference type="NCBI Taxonomy" id="307119"/>
    <lineage>
        <taxon>Bacteria</taxon>
        <taxon>Bacillati</taxon>
        <taxon>Actinomycetota</taxon>
        <taxon>Actinomycetes</taxon>
        <taxon>Micromonosporales</taxon>
        <taxon>Micromonosporaceae</taxon>
        <taxon>Micromonospora</taxon>
    </lineage>
</organism>
<dbReference type="PANTHER" id="PTHR33154:SF33">
    <property type="entry name" value="TRANSCRIPTIONAL REPRESSOR SDPR"/>
    <property type="match status" value="1"/>
</dbReference>
<reference evidence="6" key="1">
    <citation type="submission" date="2016-06" db="EMBL/GenBank/DDBJ databases">
        <authorList>
            <person name="Varghese N."/>
            <person name="Submissions Spin"/>
        </authorList>
    </citation>
    <scope>NUCLEOTIDE SEQUENCE [LARGE SCALE GENOMIC DNA]</scope>
    <source>
        <strain evidence="6">DSM 45246</strain>
    </source>
</reference>
<dbReference type="PRINTS" id="PR00778">
    <property type="entry name" value="HTHARSR"/>
</dbReference>
<protein>
    <submittedName>
        <fullName evidence="5">Transcriptional regulator, ArsR family</fullName>
    </submittedName>
</protein>
<dbReference type="PANTHER" id="PTHR33154">
    <property type="entry name" value="TRANSCRIPTIONAL REGULATOR, ARSR FAMILY"/>
    <property type="match status" value="1"/>
</dbReference>
<feature type="domain" description="HTH arsR-type" evidence="4">
    <location>
        <begin position="1"/>
        <end position="92"/>
    </location>
</feature>
<gene>
    <name evidence="5" type="ORF">GA0070214_101870</name>
</gene>
<evidence type="ECO:0000256" key="1">
    <source>
        <dbReference type="ARBA" id="ARBA00023015"/>
    </source>
</evidence>
<evidence type="ECO:0000259" key="4">
    <source>
        <dbReference type="PROSITE" id="PS50987"/>
    </source>
</evidence>
<keyword evidence="6" id="KW-1185">Reference proteome</keyword>
<dbReference type="InterPro" id="IPR036388">
    <property type="entry name" value="WH-like_DNA-bd_sf"/>
</dbReference>
<accession>A0A1C4UNJ7</accession>
<dbReference type="Gene3D" id="1.10.10.10">
    <property type="entry name" value="Winged helix-like DNA-binding domain superfamily/Winged helix DNA-binding domain"/>
    <property type="match status" value="1"/>
</dbReference>
<dbReference type="SMART" id="SM00418">
    <property type="entry name" value="HTH_ARSR"/>
    <property type="match status" value="1"/>
</dbReference>
<dbReference type="Proteomes" id="UP000199629">
    <property type="component" value="Unassembled WGS sequence"/>
</dbReference>
<dbReference type="InterPro" id="IPR011991">
    <property type="entry name" value="ArsR-like_HTH"/>
</dbReference>
<evidence type="ECO:0000256" key="3">
    <source>
        <dbReference type="ARBA" id="ARBA00023163"/>
    </source>
</evidence>
<keyword evidence="3" id="KW-0804">Transcription</keyword>
<dbReference type="CDD" id="cd00090">
    <property type="entry name" value="HTH_ARSR"/>
    <property type="match status" value="1"/>
</dbReference>
<evidence type="ECO:0000313" key="5">
    <source>
        <dbReference type="EMBL" id="SCE73293.1"/>
    </source>
</evidence>
<sequence>MATYQTGDGWDALGDPTRRTIVACLAERPRAVGELADELPISRPAVSQHLKVLKEAGLVTDHAAGTRRVYRLNPAGVAALRDQLDTFWNRALAGYQDLVEQPTEETP</sequence>
<keyword evidence="1" id="KW-0805">Transcription regulation</keyword>